<keyword evidence="4 8" id="KW-1133">Transmembrane helix</keyword>
<dbReference type="RefSeq" id="WP_206902851.1">
    <property type="nucleotide sequence ID" value="NZ_JAFLVT010000005.1"/>
</dbReference>
<feature type="transmembrane region" description="Helical" evidence="8">
    <location>
        <begin position="96"/>
        <end position="117"/>
    </location>
</feature>
<dbReference type="InterPro" id="IPR006127">
    <property type="entry name" value="ZnuA-like"/>
</dbReference>
<evidence type="ECO:0000256" key="4">
    <source>
        <dbReference type="ARBA" id="ARBA00022989"/>
    </source>
</evidence>
<evidence type="ECO:0000256" key="1">
    <source>
        <dbReference type="ARBA" id="ARBA00004141"/>
    </source>
</evidence>
<dbReference type="PRINTS" id="PR00691">
    <property type="entry name" value="ADHESINB"/>
</dbReference>
<keyword evidence="5 8" id="KW-0472">Membrane</keyword>
<dbReference type="SUPFAM" id="SSF53807">
    <property type="entry name" value="Helical backbone' metal receptor"/>
    <property type="match status" value="1"/>
</dbReference>
<feature type="transmembrane region" description="Helical" evidence="8">
    <location>
        <begin position="199"/>
        <end position="216"/>
    </location>
</feature>
<organism evidence="9 10">
    <name type="scientific">Candidatus Enterococcus myersii</name>
    <dbReference type="NCBI Taxonomy" id="2815322"/>
    <lineage>
        <taxon>Bacteria</taxon>
        <taxon>Bacillati</taxon>
        <taxon>Bacillota</taxon>
        <taxon>Bacilli</taxon>
        <taxon>Lactobacillales</taxon>
        <taxon>Enterococcaceae</taxon>
        <taxon>Enterococcus</taxon>
    </lineage>
</organism>
<dbReference type="EMBL" id="JAFLVT010000005">
    <property type="protein sequence ID" value="MBO0448654.1"/>
    <property type="molecule type" value="Genomic_DNA"/>
</dbReference>
<evidence type="ECO:0000256" key="3">
    <source>
        <dbReference type="ARBA" id="ARBA00022692"/>
    </source>
</evidence>
<gene>
    <name evidence="9" type="ORF">JZO76_03810</name>
</gene>
<evidence type="ECO:0000256" key="2">
    <source>
        <dbReference type="ARBA" id="ARBA00008034"/>
    </source>
</evidence>
<dbReference type="CDD" id="cd06550">
    <property type="entry name" value="TM_ABC_iron-siderophores_like"/>
    <property type="match status" value="1"/>
</dbReference>
<dbReference type="NCBIfam" id="NF040927">
    <property type="entry name" value="ABC_perm_SloB"/>
    <property type="match status" value="1"/>
</dbReference>
<sequence>MITHFINGLTEYHFLQNALITSIVIGIVAGAIGCFIILRGMSLMGDAISHAVLPGVALSYILGINFFIGAAVFGILASLVITYIANNSTVKSDTAIGITFSSFLALGVILIGVANSSTDLFHILFGNVLAVQDSDKWITIGISALVLLLLIIFYRPLLLTSFDPMMAKAFGMKVNVYHYLLMLMLTLVSVTAMQSVGTILVVALLITPAATAYLFTKRLKYMILLSGTLGGLASVIGLFIGYSFNIAAGSSIVLTAATMFLIGFFISPKKAEQTKMKQKVYTAIAALAVFGIGIFGYQHFSTPKVNGSEEKISVVATNSIIADMVKEVAGDKVALHSIVPVGKDPHEYEPLAKDVRKTQDADVIFYNGLNLETGGNGWFTKLMANGQKKPNEDYFAVSDGVAVIYLEGDGHGKEDPHAWLNIENGILYARNIAKTLSQKDPANKAIYAENLTKYEEKLSALDKVAKKQFASIATDQKLIVTSEGCFKYFSKAYGIPSAYIWEINTEEEGTPDQITSLVDKLKASQVKALFVESSVNKKPMQSVSKDSKIPIYGEIFTDSIATPGNPGDSYYNMMKENLETIFAGLAGKND</sequence>
<comment type="similarity">
    <text evidence="2 7">Belongs to the ABC-3 integral membrane protein family.</text>
</comment>
<keyword evidence="3 7" id="KW-0812">Transmembrane</keyword>
<evidence type="ECO:0000256" key="5">
    <source>
        <dbReference type="ARBA" id="ARBA00023136"/>
    </source>
</evidence>
<protein>
    <submittedName>
        <fullName evidence="9">Metal ABC transporter permease</fullName>
    </submittedName>
</protein>
<dbReference type="InterPro" id="IPR006128">
    <property type="entry name" value="Lipoprotein_PsaA-like"/>
</dbReference>
<dbReference type="InterPro" id="IPR001626">
    <property type="entry name" value="ABC_TroCD"/>
</dbReference>
<evidence type="ECO:0000256" key="8">
    <source>
        <dbReference type="SAM" id="Phobius"/>
    </source>
</evidence>
<dbReference type="PANTHER" id="PTHR30477:SF13">
    <property type="entry name" value="IRON TRANSPORT SYSTEM MEMBRANE PROTEIN HI_0360-RELATED"/>
    <property type="match status" value="1"/>
</dbReference>
<feature type="transmembrane region" description="Helical" evidence="8">
    <location>
        <begin position="248"/>
        <end position="268"/>
    </location>
</feature>
<feature type="transmembrane region" description="Helical" evidence="8">
    <location>
        <begin position="137"/>
        <end position="155"/>
    </location>
</feature>
<comment type="subcellular location">
    <subcellularLocation>
        <location evidence="7">Cell membrane</location>
        <topology evidence="7">Multi-pass membrane protein</topology>
    </subcellularLocation>
    <subcellularLocation>
        <location evidence="1">Membrane</location>
        <topology evidence="1">Multi-pass membrane protein</topology>
    </subcellularLocation>
</comment>
<evidence type="ECO:0000313" key="10">
    <source>
        <dbReference type="Proteomes" id="UP000664256"/>
    </source>
</evidence>
<dbReference type="SUPFAM" id="SSF81345">
    <property type="entry name" value="ABC transporter involved in vitamin B12 uptake, BtuC"/>
    <property type="match status" value="1"/>
</dbReference>
<evidence type="ECO:0000313" key="9">
    <source>
        <dbReference type="EMBL" id="MBO0448654.1"/>
    </source>
</evidence>
<proteinExistence type="inferred from homology"/>
<reference evidence="9 10" key="1">
    <citation type="submission" date="2021-03" db="EMBL/GenBank/DDBJ databases">
        <title>Enterococcal diversity collection.</title>
        <authorList>
            <person name="Gilmore M.S."/>
            <person name="Schwartzman J."/>
            <person name="Van Tyne D."/>
            <person name="Martin M."/>
            <person name="Earl A.M."/>
            <person name="Manson A.L."/>
            <person name="Straub T."/>
            <person name="Salamzade R."/>
            <person name="Saavedra J."/>
            <person name="Lebreton F."/>
            <person name="Prichula J."/>
            <person name="Schaufler K."/>
            <person name="Gaca A."/>
            <person name="Sgardioli B."/>
            <person name="Wagenaar J."/>
            <person name="Strong T."/>
        </authorList>
    </citation>
    <scope>NUCLEOTIDE SEQUENCE [LARGE SCALE GENOMIC DNA]</scope>
    <source>
        <strain evidence="9 10">MJM12</strain>
    </source>
</reference>
<dbReference type="InterPro" id="IPR006129">
    <property type="entry name" value="AdhesinB"/>
</dbReference>
<keyword evidence="6" id="KW-0813">Transport</keyword>
<dbReference type="CDD" id="cd01137">
    <property type="entry name" value="PsaA"/>
    <property type="match status" value="1"/>
</dbReference>
<feature type="transmembrane region" description="Helical" evidence="8">
    <location>
        <begin position="12"/>
        <end position="38"/>
    </location>
</feature>
<comment type="caution">
    <text evidence="9">The sequence shown here is derived from an EMBL/GenBank/DDBJ whole genome shotgun (WGS) entry which is preliminary data.</text>
</comment>
<evidence type="ECO:0000256" key="7">
    <source>
        <dbReference type="RuleBase" id="RU003943"/>
    </source>
</evidence>
<name>A0ABS3H5F5_9ENTE</name>
<dbReference type="InterPro" id="IPR037294">
    <property type="entry name" value="ABC_BtuC-like"/>
</dbReference>
<comment type="similarity">
    <text evidence="6">Belongs to the bacterial solute-binding protein 9 family.</text>
</comment>
<keyword evidence="10" id="KW-1185">Reference proteome</keyword>
<feature type="transmembrane region" description="Helical" evidence="8">
    <location>
        <begin position="223"/>
        <end position="242"/>
    </location>
</feature>
<dbReference type="Pfam" id="PF00950">
    <property type="entry name" value="ABC-3"/>
    <property type="match status" value="1"/>
</dbReference>
<feature type="transmembrane region" description="Helical" evidence="8">
    <location>
        <begin position="280"/>
        <end position="300"/>
    </location>
</feature>
<dbReference type="PANTHER" id="PTHR30477">
    <property type="entry name" value="ABC-TRANSPORTER METAL-BINDING PROTEIN"/>
    <property type="match status" value="1"/>
</dbReference>
<accession>A0ABS3H5F5</accession>
<dbReference type="Pfam" id="PF01297">
    <property type="entry name" value="ZnuA"/>
    <property type="match status" value="1"/>
</dbReference>
<feature type="transmembrane region" description="Helical" evidence="8">
    <location>
        <begin position="176"/>
        <end position="193"/>
    </location>
</feature>
<dbReference type="Gene3D" id="3.40.50.1980">
    <property type="entry name" value="Nitrogenase molybdenum iron protein domain"/>
    <property type="match status" value="2"/>
</dbReference>
<feature type="transmembrane region" description="Helical" evidence="8">
    <location>
        <begin position="58"/>
        <end position="84"/>
    </location>
</feature>
<dbReference type="Proteomes" id="UP000664256">
    <property type="component" value="Unassembled WGS sequence"/>
</dbReference>
<dbReference type="Gene3D" id="1.10.3470.10">
    <property type="entry name" value="ABC transporter involved in vitamin B12 uptake, BtuC"/>
    <property type="match status" value="1"/>
</dbReference>
<dbReference type="PRINTS" id="PR00690">
    <property type="entry name" value="ADHESNFAMILY"/>
</dbReference>
<evidence type="ECO:0000256" key="6">
    <source>
        <dbReference type="RuleBase" id="RU003512"/>
    </source>
</evidence>